<dbReference type="EMBL" id="DVJP01000065">
    <property type="protein sequence ID" value="HIS77052.1"/>
    <property type="molecule type" value="Genomic_DNA"/>
</dbReference>
<evidence type="ECO:0000313" key="2">
    <source>
        <dbReference type="Proteomes" id="UP000824002"/>
    </source>
</evidence>
<accession>A0A9D1FP08</accession>
<reference evidence="1" key="2">
    <citation type="journal article" date="2021" name="PeerJ">
        <title>Extensive microbial diversity within the chicken gut microbiome revealed by metagenomics and culture.</title>
        <authorList>
            <person name="Gilroy R."/>
            <person name="Ravi A."/>
            <person name="Getino M."/>
            <person name="Pursley I."/>
            <person name="Horton D.L."/>
            <person name="Alikhan N.F."/>
            <person name="Baker D."/>
            <person name="Gharbi K."/>
            <person name="Hall N."/>
            <person name="Watson M."/>
            <person name="Adriaenssens E.M."/>
            <person name="Foster-Nyarko E."/>
            <person name="Jarju S."/>
            <person name="Secka A."/>
            <person name="Antonio M."/>
            <person name="Oren A."/>
            <person name="Chaudhuri R.R."/>
            <person name="La Ragione R."/>
            <person name="Hildebrand F."/>
            <person name="Pallen M.J."/>
        </authorList>
    </citation>
    <scope>NUCLEOTIDE SEQUENCE</scope>
    <source>
        <strain evidence="1">CHK199-13235</strain>
    </source>
</reference>
<organism evidence="1 2">
    <name type="scientific">Candidatus Merdivicinus excrementipullorum</name>
    <dbReference type="NCBI Taxonomy" id="2840867"/>
    <lineage>
        <taxon>Bacteria</taxon>
        <taxon>Bacillati</taxon>
        <taxon>Bacillota</taxon>
        <taxon>Clostridia</taxon>
        <taxon>Eubacteriales</taxon>
        <taxon>Oscillospiraceae</taxon>
        <taxon>Oscillospiraceae incertae sedis</taxon>
        <taxon>Candidatus Merdivicinus</taxon>
    </lineage>
</organism>
<reference evidence="1" key="1">
    <citation type="submission" date="2020-10" db="EMBL/GenBank/DDBJ databases">
        <authorList>
            <person name="Gilroy R."/>
        </authorList>
    </citation>
    <scope>NUCLEOTIDE SEQUENCE</scope>
    <source>
        <strain evidence="1">CHK199-13235</strain>
    </source>
</reference>
<proteinExistence type="predicted"/>
<evidence type="ECO:0000313" key="1">
    <source>
        <dbReference type="EMBL" id="HIS77052.1"/>
    </source>
</evidence>
<dbReference type="AlphaFoldDB" id="A0A9D1FP08"/>
<protein>
    <submittedName>
        <fullName evidence="1">Uncharacterized protein</fullName>
    </submittedName>
</protein>
<sequence length="72" mass="8293">MKKVKLTNLHWEPVYIVPRQDGLPRRGWYLADDIGCGFDLYRGGCGYIAYEDIGTLYDVFVDYSQELGQVKS</sequence>
<comment type="caution">
    <text evidence="1">The sequence shown here is derived from an EMBL/GenBank/DDBJ whole genome shotgun (WGS) entry which is preliminary data.</text>
</comment>
<dbReference type="Proteomes" id="UP000824002">
    <property type="component" value="Unassembled WGS sequence"/>
</dbReference>
<name>A0A9D1FP08_9FIRM</name>
<gene>
    <name evidence="1" type="ORF">IAB51_09665</name>
</gene>